<dbReference type="Proteomes" id="UP000244880">
    <property type="component" value="Unassembled WGS sequence"/>
</dbReference>
<keyword evidence="3" id="KW-1003">Cell membrane</keyword>
<feature type="transmembrane region" description="Helical" evidence="7">
    <location>
        <begin position="316"/>
        <end position="338"/>
    </location>
</feature>
<keyword evidence="4 7" id="KW-0812">Transmembrane</keyword>
<feature type="transmembrane region" description="Helical" evidence="7">
    <location>
        <begin position="350"/>
        <end position="374"/>
    </location>
</feature>
<feature type="transmembrane region" description="Helical" evidence="7">
    <location>
        <begin position="93"/>
        <end position="115"/>
    </location>
</feature>
<evidence type="ECO:0000256" key="6">
    <source>
        <dbReference type="ARBA" id="ARBA00023136"/>
    </source>
</evidence>
<feature type="transmembrane region" description="Helical" evidence="7">
    <location>
        <begin position="268"/>
        <end position="296"/>
    </location>
</feature>
<feature type="transmembrane region" description="Helical" evidence="7">
    <location>
        <begin position="135"/>
        <end position="156"/>
    </location>
</feature>
<accession>A0A2R8BC53</accession>
<dbReference type="AlphaFoldDB" id="A0A2R8BC53"/>
<dbReference type="EMBL" id="OMOR01000001">
    <property type="protein sequence ID" value="SPH20507.1"/>
    <property type="molecule type" value="Genomic_DNA"/>
</dbReference>
<dbReference type="Pfam" id="PF01554">
    <property type="entry name" value="MatE"/>
    <property type="match status" value="2"/>
</dbReference>
<evidence type="ECO:0000313" key="8">
    <source>
        <dbReference type="EMBL" id="SPH20507.1"/>
    </source>
</evidence>
<dbReference type="GO" id="GO:0005886">
    <property type="term" value="C:plasma membrane"/>
    <property type="evidence" value="ECO:0007669"/>
    <property type="project" value="UniProtKB-SubCell"/>
</dbReference>
<dbReference type="InterPro" id="IPR048279">
    <property type="entry name" value="MdtK-like"/>
</dbReference>
<keyword evidence="9" id="KW-1185">Reference proteome</keyword>
<dbReference type="GO" id="GO:0042910">
    <property type="term" value="F:xenobiotic transmembrane transporter activity"/>
    <property type="evidence" value="ECO:0007669"/>
    <property type="project" value="InterPro"/>
</dbReference>
<dbReference type="InterPro" id="IPR052031">
    <property type="entry name" value="Membrane_Transporter-Flippase"/>
</dbReference>
<feature type="transmembrane region" description="Helical" evidence="7">
    <location>
        <begin position="193"/>
        <end position="214"/>
    </location>
</feature>
<feature type="transmembrane region" description="Helical" evidence="7">
    <location>
        <begin position="411"/>
        <end position="432"/>
    </location>
</feature>
<evidence type="ECO:0000256" key="1">
    <source>
        <dbReference type="ARBA" id="ARBA00004429"/>
    </source>
</evidence>
<dbReference type="PIRSF" id="PIRSF006603">
    <property type="entry name" value="DinF"/>
    <property type="match status" value="1"/>
</dbReference>
<gene>
    <name evidence="8" type="primary">yeeO</name>
    <name evidence="8" type="ORF">ASD8599_01244</name>
</gene>
<feature type="transmembrane region" description="Helical" evidence="7">
    <location>
        <begin position="47"/>
        <end position="72"/>
    </location>
</feature>
<evidence type="ECO:0000256" key="5">
    <source>
        <dbReference type="ARBA" id="ARBA00022989"/>
    </source>
</evidence>
<feature type="transmembrane region" description="Helical" evidence="7">
    <location>
        <begin position="235"/>
        <end position="256"/>
    </location>
</feature>
<proteinExistence type="predicted"/>
<dbReference type="PANTHER" id="PTHR43549:SF2">
    <property type="entry name" value="MULTIDRUG RESISTANCE PROTEIN NORM-RELATED"/>
    <property type="match status" value="1"/>
</dbReference>
<reference evidence="8 9" key="1">
    <citation type="submission" date="2018-03" db="EMBL/GenBank/DDBJ databases">
        <authorList>
            <person name="Keele B.F."/>
        </authorList>
    </citation>
    <scope>NUCLEOTIDE SEQUENCE [LARGE SCALE GENOMIC DNA]</scope>
    <source>
        <strain evidence="8 9">CECT 8599</strain>
    </source>
</reference>
<dbReference type="GO" id="GO:0015297">
    <property type="term" value="F:antiporter activity"/>
    <property type="evidence" value="ECO:0007669"/>
    <property type="project" value="InterPro"/>
</dbReference>
<evidence type="ECO:0000256" key="4">
    <source>
        <dbReference type="ARBA" id="ARBA00022692"/>
    </source>
</evidence>
<organism evidence="8 9">
    <name type="scientific">Ascidiaceihabitans donghaensis</name>
    <dbReference type="NCBI Taxonomy" id="1510460"/>
    <lineage>
        <taxon>Bacteria</taxon>
        <taxon>Pseudomonadati</taxon>
        <taxon>Pseudomonadota</taxon>
        <taxon>Alphaproteobacteria</taxon>
        <taxon>Rhodobacterales</taxon>
        <taxon>Paracoccaceae</taxon>
        <taxon>Ascidiaceihabitans</taxon>
    </lineage>
</organism>
<evidence type="ECO:0000313" key="9">
    <source>
        <dbReference type="Proteomes" id="UP000244880"/>
    </source>
</evidence>
<name>A0A2R8BC53_9RHOB</name>
<keyword evidence="2" id="KW-0813">Transport</keyword>
<evidence type="ECO:0000256" key="3">
    <source>
        <dbReference type="ARBA" id="ARBA00022475"/>
    </source>
</evidence>
<protein>
    <submittedName>
        <fullName evidence="8">Putative FMN/FAD exporter YeeO</fullName>
    </submittedName>
</protein>
<dbReference type="PANTHER" id="PTHR43549">
    <property type="entry name" value="MULTIDRUG RESISTANCE PROTEIN YPNP-RELATED"/>
    <property type="match status" value="1"/>
</dbReference>
<keyword evidence="6 7" id="KW-0472">Membrane</keyword>
<sequence>MQQGRFLTGSTLGHVARMTATGAFGITVVFLVDAANLLWLSQLGDPTIVAAIGFAYAIQFFSVSVGVGLMIGAAALVSRSIGQGDRALARQQAGAATAMATLVQGAVAALIFVFRHDLVVLAGATGDTAEMAADYLALTIFSLMPMAVALVCSGVLRADGYGAKAMYVTLVSGLVLMVVDPFLILWLEWGLAGAGVGLVLFRFVLMGLGLYFAVYQTDLIGRPSLQTMQAAARPFLWIAAPAIATQMSTPVGNYILTSIMAPFGDEAVAAWAVASRLTVLAFGGIFALSGAIGGIFGQNYGAGQYDRLRSTYANALVFCLIYTVITWAVLASATPYIITGFGLTGQGADVIRAFTSVGVGGFVFVGALFASNAAFNNLGQPGRSTFVNWIKDGALMWPVATWMAASFGPAGVVYGQAMAGVIVGALAALWGWRYVASLTPDMVAQPAPPKPYPNPDRYRSR</sequence>
<feature type="transmembrane region" description="Helical" evidence="7">
    <location>
        <begin position="168"/>
        <end position="187"/>
    </location>
</feature>
<dbReference type="InterPro" id="IPR002528">
    <property type="entry name" value="MATE_fam"/>
</dbReference>
<dbReference type="RefSeq" id="WP_245925946.1">
    <property type="nucleotide sequence ID" value="NZ_OMOR01000001.1"/>
</dbReference>
<comment type="subcellular location">
    <subcellularLocation>
        <location evidence="1">Cell inner membrane</location>
        <topology evidence="1">Multi-pass membrane protein</topology>
    </subcellularLocation>
</comment>
<evidence type="ECO:0000256" key="2">
    <source>
        <dbReference type="ARBA" id="ARBA00022448"/>
    </source>
</evidence>
<keyword evidence="5 7" id="KW-1133">Transmembrane helix</keyword>
<feature type="transmembrane region" description="Helical" evidence="7">
    <location>
        <begin position="21"/>
        <end position="41"/>
    </location>
</feature>
<evidence type="ECO:0000256" key="7">
    <source>
        <dbReference type="SAM" id="Phobius"/>
    </source>
</evidence>